<evidence type="ECO:0000256" key="4">
    <source>
        <dbReference type="ARBA" id="ARBA00022898"/>
    </source>
</evidence>
<dbReference type="PANTHER" id="PTHR11986">
    <property type="entry name" value="AMINOTRANSFERASE CLASS III"/>
    <property type="match status" value="1"/>
</dbReference>
<comment type="subunit">
    <text evidence="5">Homodimer.</text>
</comment>
<dbReference type="GO" id="GO:0003992">
    <property type="term" value="F:N2-acetyl-L-ornithine:2-oxoglutarate 5-aminotransferase activity"/>
    <property type="evidence" value="ECO:0007669"/>
    <property type="project" value="UniProtKB-UniRule"/>
</dbReference>
<keyword evidence="7" id="KW-1185">Reference proteome</keyword>
<dbReference type="Pfam" id="PF00202">
    <property type="entry name" value="Aminotran_3"/>
    <property type="match status" value="1"/>
</dbReference>
<feature type="binding site" evidence="5">
    <location>
        <position position="135"/>
    </location>
    <ligand>
        <name>N(2)-acetyl-L-ornithine</name>
        <dbReference type="ChEBI" id="CHEBI:57805"/>
    </ligand>
</feature>
<evidence type="ECO:0000313" key="6">
    <source>
        <dbReference type="EMBL" id="RSL31017.1"/>
    </source>
</evidence>
<dbReference type="InterPro" id="IPR015421">
    <property type="entry name" value="PyrdxlP-dep_Trfase_major"/>
</dbReference>
<dbReference type="InterPro" id="IPR050103">
    <property type="entry name" value="Class-III_PLP-dep_AT"/>
</dbReference>
<dbReference type="InterPro" id="IPR049704">
    <property type="entry name" value="Aminotrans_3_PPA_site"/>
</dbReference>
<feature type="modified residue" description="N6-(pyridoxal phosphate)lysine" evidence="5">
    <location>
        <position position="246"/>
    </location>
</feature>
<dbReference type="GO" id="GO:0006526">
    <property type="term" value="P:L-arginine biosynthetic process"/>
    <property type="evidence" value="ECO:0007669"/>
    <property type="project" value="UniProtKB-UniRule"/>
</dbReference>
<feature type="binding site" evidence="5">
    <location>
        <position position="132"/>
    </location>
    <ligand>
        <name>pyridoxal 5'-phosphate</name>
        <dbReference type="ChEBI" id="CHEBI:597326"/>
    </ligand>
</feature>
<comment type="cofactor">
    <cofactor evidence="5">
        <name>pyridoxal 5'-phosphate</name>
        <dbReference type="ChEBI" id="CHEBI:597326"/>
    </cofactor>
    <text evidence="5">Binds 1 pyridoxal phosphate per subunit.</text>
</comment>
<dbReference type="NCBIfam" id="NF002325">
    <property type="entry name" value="PRK01278.1"/>
    <property type="match status" value="1"/>
</dbReference>
<comment type="caution">
    <text evidence="5">Lacks conserved residue(s) required for the propagation of feature annotation.</text>
</comment>
<dbReference type="Gene3D" id="3.40.640.10">
    <property type="entry name" value="Type I PLP-dependent aspartate aminotransferase-like (Major domain)"/>
    <property type="match status" value="1"/>
</dbReference>
<dbReference type="EMBL" id="RBVX01000029">
    <property type="protein sequence ID" value="RSL31017.1"/>
    <property type="molecule type" value="Genomic_DNA"/>
</dbReference>
<feature type="binding site" evidence="5">
    <location>
        <position position="275"/>
    </location>
    <ligand>
        <name>pyridoxal 5'-phosphate</name>
        <dbReference type="ChEBI" id="CHEBI:597326"/>
    </ligand>
</feature>
<dbReference type="NCBIfam" id="TIGR00707">
    <property type="entry name" value="argD"/>
    <property type="match status" value="1"/>
</dbReference>
<dbReference type="Proteomes" id="UP000275076">
    <property type="component" value="Unassembled WGS sequence"/>
</dbReference>
<dbReference type="SUPFAM" id="SSF53383">
    <property type="entry name" value="PLP-dependent transferases"/>
    <property type="match status" value="1"/>
</dbReference>
<keyword evidence="1 5" id="KW-0032">Aminotransferase</keyword>
<gene>
    <name evidence="5" type="primary">argD</name>
    <name evidence="6" type="ORF">D7Z54_23005</name>
</gene>
<feature type="binding site" evidence="5">
    <location>
        <position position="274"/>
    </location>
    <ligand>
        <name>N(2)-acetyl-L-ornithine</name>
        <dbReference type="ChEBI" id="CHEBI:57805"/>
    </ligand>
</feature>
<dbReference type="NCBIfam" id="NF002797">
    <property type="entry name" value="PRK02936.1"/>
    <property type="match status" value="1"/>
</dbReference>
<dbReference type="InterPro" id="IPR004636">
    <property type="entry name" value="AcOrn/SuccOrn_fam"/>
</dbReference>
<accession>A0A3R9P4M8</accession>
<keyword evidence="3 5" id="KW-0808">Transferase</keyword>
<comment type="similarity">
    <text evidence="5">Belongs to the class-III pyridoxal-phosphate-dependent aminotransferase family. ArgD subfamily.</text>
</comment>
<evidence type="ECO:0000256" key="5">
    <source>
        <dbReference type="HAMAP-Rule" id="MF_01107"/>
    </source>
</evidence>
<keyword evidence="5" id="KW-0963">Cytoplasm</keyword>
<dbReference type="FunFam" id="3.40.640.10:FF:000004">
    <property type="entry name" value="Acetylornithine aminotransferase"/>
    <property type="match status" value="1"/>
</dbReference>
<evidence type="ECO:0000256" key="2">
    <source>
        <dbReference type="ARBA" id="ARBA00022605"/>
    </source>
</evidence>
<evidence type="ECO:0000256" key="3">
    <source>
        <dbReference type="ARBA" id="ARBA00022679"/>
    </source>
</evidence>
<organism evidence="6 7">
    <name type="scientific">Salibacterium salarium</name>
    <dbReference type="NCBI Taxonomy" id="284579"/>
    <lineage>
        <taxon>Bacteria</taxon>
        <taxon>Bacillati</taxon>
        <taxon>Bacillota</taxon>
        <taxon>Bacilli</taxon>
        <taxon>Bacillales</taxon>
        <taxon>Bacillaceae</taxon>
    </lineage>
</organism>
<feature type="binding site" evidence="5">
    <location>
        <begin position="217"/>
        <end position="220"/>
    </location>
    <ligand>
        <name>pyridoxal 5'-phosphate</name>
        <dbReference type="ChEBI" id="CHEBI:597326"/>
    </ligand>
</feature>
<name>A0A3R9P4M8_9BACI</name>
<dbReference type="GO" id="GO:0030170">
    <property type="term" value="F:pyridoxal phosphate binding"/>
    <property type="evidence" value="ECO:0007669"/>
    <property type="project" value="InterPro"/>
</dbReference>
<dbReference type="PIRSF" id="PIRSF000521">
    <property type="entry name" value="Transaminase_4ab_Lys_Orn"/>
    <property type="match status" value="1"/>
</dbReference>
<evidence type="ECO:0000313" key="7">
    <source>
        <dbReference type="Proteomes" id="UP000275076"/>
    </source>
</evidence>
<comment type="catalytic activity">
    <reaction evidence="5">
        <text>N(2)-acetyl-L-ornithine + 2-oxoglutarate = N-acetyl-L-glutamate 5-semialdehyde + L-glutamate</text>
        <dbReference type="Rhea" id="RHEA:18049"/>
        <dbReference type="ChEBI" id="CHEBI:16810"/>
        <dbReference type="ChEBI" id="CHEBI:29123"/>
        <dbReference type="ChEBI" id="CHEBI:29985"/>
        <dbReference type="ChEBI" id="CHEBI:57805"/>
        <dbReference type="EC" id="2.6.1.11"/>
    </reaction>
</comment>
<dbReference type="RefSeq" id="WP_125559478.1">
    <property type="nucleotide sequence ID" value="NZ_RBVX01000029.1"/>
</dbReference>
<reference evidence="6 7" key="1">
    <citation type="submission" date="2018-10" db="EMBL/GenBank/DDBJ databases">
        <title>Draft genome sequence of Bacillus salarius IM0101, isolated from a hypersaline soil in Inner Mongolia, China.</title>
        <authorList>
            <person name="Yamprayoonswat W."/>
            <person name="Boonvisut S."/>
            <person name="Jumpathong W."/>
            <person name="Sittihan S."/>
            <person name="Ruangsuj P."/>
            <person name="Wanthongcharoen S."/>
            <person name="Thongpramul N."/>
            <person name="Pimmason S."/>
            <person name="Yu B."/>
            <person name="Yasawong M."/>
        </authorList>
    </citation>
    <scope>NUCLEOTIDE SEQUENCE [LARGE SCALE GENOMIC DNA]</scope>
    <source>
        <strain evidence="6 7">IM0101</strain>
    </source>
</reference>
<protein>
    <recommendedName>
        <fullName evidence="5">Acetylornithine aminotransferase</fullName>
        <shortName evidence="5">ACOAT</shortName>
        <ecNumber evidence="5">2.6.1.11</ecNumber>
    </recommendedName>
</protein>
<dbReference type="OrthoDB" id="9807885at2"/>
<dbReference type="HAMAP" id="MF_01107">
    <property type="entry name" value="ArgD_aminotrans_3"/>
    <property type="match status" value="1"/>
</dbReference>
<dbReference type="EC" id="2.6.1.11" evidence="5"/>
<dbReference type="InterPro" id="IPR005814">
    <property type="entry name" value="Aminotrans_3"/>
</dbReference>
<dbReference type="InterPro" id="IPR015424">
    <property type="entry name" value="PyrdxlP-dep_Trfase"/>
</dbReference>
<dbReference type="InterPro" id="IPR015422">
    <property type="entry name" value="PyrdxlP-dep_Trfase_small"/>
</dbReference>
<keyword evidence="4 5" id="KW-0663">Pyridoxal phosphate</keyword>
<dbReference type="PROSITE" id="PS00600">
    <property type="entry name" value="AA_TRANSFER_CLASS_3"/>
    <property type="match status" value="1"/>
</dbReference>
<keyword evidence="2 5" id="KW-0028">Amino-acid biosynthesis</keyword>
<sequence length="391" mass="42212">MVHSTDNVQTDGELFPTYKRWDITFEKASGTKITDSSGKTYLDFMAGIGVVNLGHKHPAVVEAVENQLHKGWHASNFFHYDEQKQAAEFLTSHSCGDLVFFANSGSEANEAAIKLARKHSGRRKIISFVQSFHGRTFGSMAATGQETIHEGFGPMLEGFEYLPYNDVNELEKAVDEDTAAVILEVVQGEGGVHPAGDDFLKAAENITKKNGALLICDEIQTGLGRTGKFFAHEHSGLQPDIITTAKALGNGFPVGAMIGKQHLKEAFGPGSHGTTFGGNPLAMAAVNATLKTLVEDGWIEAAASKGGHFIKELQDTLSSLDNVKEIRGLGMMIGIELTESAADKIPALQEKGMLAIAAGPKVIRLLPPLTMEWETLQEGVQLLKEVLNEQK</sequence>
<dbReference type="PANTHER" id="PTHR11986:SF79">
    <property type="entry name" value="ACETYLORNITHINE AMINOTRANSFERASE, MITOCHONDRIAL"/>
    <property type="match status" value="1"/>
</dbReference>
<comment type="caution">
    <text evidence="6">The sequence shown here is derived from an EMBL/GenBank/DDBJ whole genome shotgun (WGS) entry which is preliminary data.</text>
</comment>
<comment type="miscellaneous">
    <text evidence="5">May also have succinyldiaminopimelate aminotransferase activity, thus carrying out the corresponding step in lysine biosynthesis.</text>
</comment>
<comment type="pathway">
    <text evidence="5">Amino-acid biosynthesis; L-arginine biosynthesis; N(2)-acetyl-L-ornithine from L-glutamate: step 4/4.</text>
</comment>
<dbReference type="UniPathway" id="UPA00068">
    <property type="reaction ID" value="UER00109"/>
</dbReference>
<comment type="subcellular location">
    <subcellularLocation>
        <location evidence="5">Cytoplasm</location>
    </subcellularLocation>
</comment>
<dbReference type="GO" id="GO:0005737">
    <property type="term" value="C:cytoplasm"/>
    <property type="evidence" value="ECO:0007669"/>
    <property type="project" value="UniProtKB-SubCell"/>
</dbReference>
<dbReference type="Gene3D" id="3.90.1150.10">
    <property type="entry name" value="Aspartate Aminotransferase, domain 1"/>
    <property type="match status" value="1"/>
</dbReference>
<dbReference type="GO" id="GO:0042802">
    <property type="term" value="F:identical protein binding"/>
    <property type="evidence" value="ECO:0007669"/>
    <property type="project" value="TreeGrafter"/>
</dbReference>
<dbReference type="AlphaFoldDB" id="A0A3R9P4M8"/>
<evidence type="ECO:0000256" key="1">
    <source>
        <dbReference type="ARBA" id="ARBA00022576"/>
    </source>
</evidence>
<keyword evidence="5" id="KW-0055">Arginine biosynthesis</keyword>
<proteinExistence type="inferred from homology"/>
<dbReference type="CDD" id="cd00610">
    <property type="entry name" value="OAT_like"/>
    <property type="match status" value="1"/>
</dbReference>